<feature type="compositionally biased region" description="Basic and acidic residues" evidence="1">
    <location>
        <begin position="676"/>
        <end position="688"/>
    </location>
</feature>
<dbReference type="Gene3D" id="2.130.10.10">
    <property type="entry name" value="YVTN repeat-like/Quinoprotein amine dehydrogenase"/>
    <property type="match status" value="3"/>
</dbReference>
<dbReference type="InterPro" id="IPR057852">
    <property type="entry name" value="Beta-prop_WDR11_1st"/>
</dbReference>
<dbReference type="PANTHER" id="PTHR14593:SF5">
    <property type="entry name" value="WD REPEAT-CONTAINING PROTEIN 11"/>
    <property type="match status" value="1"/>
</dbReference>
<proteinExistence type="predicted"/>
<dbReference type="Pfam" id="PF23752">
    <property type="entry name" value="Beta-prop_WDR11_2nd"/>
    <property type="match status" value="1"/>
</dbReference>
<feature type="domain" description="WDR11 TPR" evidence="4">
    <location>
        <begin position="925"/>
        <end position="1216"/>
    </location>
</feature>
<dbReference type="AlphaFoldDB" id="A0A433TA50"/>
<dbReference type="OrthoDB" id="1291858at2759"/>
<evidence type="ECO:0000259" key="2">
    <source>
        <dbReference type="Pfam" id="PF23751"/>
    </source>
</evidence>
<feature type="compositionally biased region" description="Polar residues" evidence="1">
    <location>
        <begin position="659"/>
        <end position="674"/>
    </location>
</feature>
<feature type="region of interest" description="Disordered" evidence="1">
    <location>
        <begin position="649"/>
        <end position="688"/>
    </location>
</feature>
<evidence type="ECO:0000259" key="4">
    <source>
        <dbReference type="Pfam" id="PF23753"/>
    </source>
</evidence>
<feature type="compositionally biased region" description="Low complexity" evidence="1">
    <location>
        <begin position="197"/>
        <end position="213"/>
    </location>
</feature>
<evidence type="ECO:0000256" key="1">
    <source>
        <dbReference type="SAM" id="MobiDB-lite"/>
    </source>
</evidence>
<comment type="caution">
    <text evidence="5">The sequence shown here is derived from an EMBL/GenBank/DDBJ whole genome shotgun (WGS) entry which is preliminary data.</text>
</comment>
<dbReference type="InterPro" id="IPR015943">
    <property type="entry name" value="WD40/YVTN_repeat-like_dom_sf"/>
</dbReference>
<dbReference type="InterPro" id="IPR036322">
    <property type="entry name" value="WD40_repeat_dom_sf"/>
</dbReference>
<dbReference type="InterPro" id="IPR039694">
    <property type="entry name" value="WDR11"/>
</dbReference>
<keyword evidence="6" id="KW-1185">Reference proteome</keyword>
<dbReference type="SMART" id="SM00320">
    <property type="entry name" value="WD40"/>
    <property type="match status" value="2"/>
</dbReference>
<feature type="domain" description="WDR11 second beta-propeller" evidence="3">
    <location>
        <begin position="501"/>
        <end position="774"/>
    </location>
</feature>
<dbReference type="Proteomes" id="UP000271974">
    <property type="component" value="Unassembled WGS sequence"/>
</dbReference>
<evidence type="ECO:0000313" key="6">
    <source>
        <dbReference type="Proteomes" id="UP000271974"/>
    </source>
</evidence>
<accession>A0A433TA50</accession>
<dbReference type="InterPro" id="IPR001680">
    <property type="entry name" value="WD40_rpt"/>
</dbReference>
<sequence length="1273" mass="142700">MKLYPKIITGALHAQNKDACHWGWQGFLAYGCQNLVTIIEPKSVQVIQVLDKHKGVVTQVKWSHEQYHHDLNSPYTLRLASSDSHGQVIVWDVGLGVPRSEFSDGNKGLLGMQWLSNQDACRDLLVCLHPPYSLILWNADTGTKLWKKSYTETLLDFTFDPFNGRHLAFLGQDCILFIKDFTINKTPSSNGKKFYISNPSQGNSVSRSSSANSLEKRAPASSSSSSSKNLAKRMSRMLVGESRPRGSPEEENVTLNECLQVCFHRSCRHHLILLYPREMLILDLEINQTVGLIALDKSSSSFTKVITCWQRDVLMCVHENGGVSVRTRRRNNAVTTPASQGHGAFDDTPTQLSMEVAYDLRCQSDPLRVTRHIKLCGAALCSMSEKFIALIMSDSRVMFWELTAIKAKESSAVPPLLSTTWDISLLGEDAKDSFPKASGMSHPQMTLSDTVGTSQNTDSELYTEGHPINLKFLLTGLISGISNHITILKMCPPLTNKNMDVYQPLMALGTHSGMVQIVNVASGQIEREYSIHSSPVRGIEWSGLKTFLSFSHPNPGPTNLVKNELFSLDLTSGKQEQLRMNRDNESPIELMAISHLKQYFVLIFKDKPLELWDLRSKTIIRELPRHFPRPTAAVWSPSHSLKTLRKKLLDSGMDDEKSQSITTSQTPSMSTSADSQDDKEKKSQVKTNVREHFVMTDKEGTVFHFIVEGAGISDVTKIPPESGLARVTALAWKGDNLIFGDSEGFQCLWDLKAKISRTTPTNRGWIKKIRFAPGRENMKFFTLHNDGVLIWEIGLEGKSSVLHGIKSPKDITKVVDIDWAGSDRPALVTAHSSLHVCDITLKSATSVVEHWDLPEPIFMPHLLPGRLSQVIKCLLQHQTWRSPDTGGETYNMAMAGVLDNDRSGQKRVAAQLQLVDRELLDFLPTCKFGVAHRCLLVAKLFGDESEVNFWTIALHYLRYFKVLGPVKEESGSGSTSDTFAPSVSAHKESHDLFDLLDEEANKAKLERAKFKGEPLERCYDMLCDNYSFKKYELDRVHLQDSKRATMEHTQKCADSYVQLGQSDRAVQLLLETESEAENYYIDCLKACLVASVRSSGASQSTIKLVATNLIASGRLTEGVQLLCLINKGLDACRYLQTYGSWDHAVWLAKASLESNECVEVMKRWAEHLNSPQINQKSKSVLVFLSLGQFYKVLEMLYSMRNFDRAVLFLEACLEFGLLQETEQTKMLFQAVYLEYARYLINLGLGRAAKFYCGMAGDRGEQLVKEVDILFTSP</sequence>
<dbReference type="EMBL" id="RQTK01000507">
    <property type="protein sequence ID" value="RUS78465.1"/>
    <property type="molecule type" value="Genomic_DNA"/>
</dbReference>
<protein>
    <submittedName>
        <fullName evidence="5">Uncharacterized protein</fullName>
    </submittedName>
</protein>
<dbReference type="PANTHER" id="PTHR14593">
    <property type="entry name" value="WD REPEAT-CONTAINING PROTEIN 11"/>
    <property type="match status" value="1"/>
</dbReference>
<feature type="domain" description="WDR11 first beta-propeller" evidence="2">
    <location>
        <begin position="16"/>
        <end position="335"/>
    </location>
</feature>
<dbReference type="Pfam" id="PF23753">
    <property type="entry name" value="TPR_WDR11"/>
    <property type="match status" value="1"/>
</dbReference>
<evidence type="ECO:0000313" key="5">
    <source>
        <dbReference type="EMBL" id="RUS78465.1"/>
    </source>
</evidence>
<dbReference type="STRING" id="188477.A0A433TA50"/>
<feature type="region of interest" description="Disordered" evidence="1">
    <location>
        <begin position="194"/>
        <end position="250"/>
    </location>
</feature>
<dbReference type="InterPro" id="IPR057853">
    <property type="entry name" value="Beta-prop_WDR11_2nd"/>
</dbReference>
<name>A0A433TA50_ELYCH</name>
<dbReference type="InterPro" id="IPR057854">
    <property type="entry name" value="TPR_WDR11"/>
</dbReference>
<evidence type="ECO:0000259" key="3">
    <source>
        <dbReference type="Pfam" id="PF23752"/>
    </source>
</evidence>
<dbReference type="SUPFAM" id="SSF50978">
    <property type="entry name" value="WD40 repeat-like"/>
    <property type="match status" value="2"/>
</dbReference>
<dbReference type="Pfam" id="PF23751">
    <property type="entry name" value="Beta-prop_WDR11_1st"/>
    <property type="match status" value="1"/>
</dbReference>
<dbReference type="PROSITE" id="PS51257">
    <property type="entry name" value="PROKAR_LIPOPROTEIN"/>
    <property type="match status" value="1"/>
</dbReference>
<dbReference type="GO" id="GO:0005737">
    <property type="term" value="C:cytoplasm"/>
    <property type="evidence" value="ECO:0007669"/>
    <property type="project" value="TreeGrafter"/>
</dbReference>
<organism evidence="5 6">
    <name type="scientific">Elysia chlorotica</name>
    <name type="common">Eastern emerald elysia</name>
    <name type="synonym">Sea slug</name>
    <dbReference type="NCBI Taxonomy" id="188477"/>
    <lineage>
        <taxon>Eukaryota</taxon>
        <taxon>Metazoa</taxon>
        <taxon>Spiralia</taxon>
        <taxon>Lophotrochozoa</taxon>
        <taxon>Mollusca</taxon>
        <taxon>Gastropoda</taxon>
        <taxon>Heterobranchia</taxon>
        <taxon>Euthyneura</taxon>
        <taxon>Panpulmonata</taxon>
        <taxon>Sacoglossa</taxon>
        <taxon>Placobranchoidea</taxon>
        <taxon>Plakobranchidae</taxon>
        <taxon>Elysia</taxon>
    </lineage>
</organism>
<gene>
    <name evidence="5" type="ORF">EGW08_013753</name>
</gene>
<reference evidence="5 6" key="1">
    <citation type="submission" date="2019-01" db="EMBL/GenBank/DDBJ databases">
        <title>A draft genome assembly of the solar-powered sea slug Elysia chlorotica.</title>
        <authorList>
            <person name="Cai H."/>
            <person name="Li Q."/>
            <person name="Fang X."/>
            <person name="Li J."/>
            <person name="Curtis N.E."/>
            <person name="Altenburger A."/>
            <person name="Shibata T."/>
            <person name="Feng M."/>
            <person name="Maeda T."/>
            <person name="Schwartz J.A."/>
            <person name="Shigenobu S."/>
            <person name="Lundholm N."/>
            <person name="Nishiyama T."/>
            <person name="Yang H."/>
            <person name="Hasebe M."/>
            <person name="Li S."/>
            <person name="Pierce S.K."/>
            <person name="Wang J."/>
        </authorList>
    </citation>
    <scope>NUCLEOTIDE SEQUENCE [LARGE SCALE GENOMIC DNA]</scope>
    <source>
        <strain evidence="5">EC2010</strain>
        <tissue evidence="5">Whole organism of an adult</tissue>
    </source>
</reference>